<sequence>PPPAPPPEAMPARLLGQPGQDRALLLAYPAGTGAALLHRGGAWLAAFDNPVPLNLAALRNDPIFAAVAAEPVPGGMLLRLPLPAGTPPRARRTPQGWVLEAVRSAEPRDAAAASAGRAMGLALEGNPPGRLAILAEQPTRVLAIADPESGLPLLIGLVAVAGQAMPVARRLPELDLAPTRLGIAVLARADRVTLRAGADRFLLAAAGARLTLDDSAARPAAAPAMTRSFDFPAMSPAQLLERVRSLQTGLAAVPPLSRAPQRRAAAEALLALGLPQEAQSMIGLGMAESPVAAADPVMRALGGIAALLAGRLAEAAPLREAGLPDSDELSLWRALLVVAQGEPAAAAPALAATLPLLLDYPLPLRARLLPPVALALAEGGAATALQSLLAAAPPELDLGLARGILAEVQGRPEEALAAYDRVAQGRDRLARVRALRRAIELRLATGRMDTAAAARAMEATLFAWRGDASEVAARLRVAELRRSAGDARGAMALLKESEPLFPEQAAQIRAGIAEAFAAALESEAPLSAIALFDAYPELLPQGERGEQAVLLLAERLAALELVDRAATLLRQAAERATGPQRASLGLRLGALRLAEGDAAGALEALATTELPGLPPALAEGRMMLAARAEARRGRLAEARQMLEPLGPAGQETLADLL</sequence>
<keyword evidence="2" id="KW-1185">Reference proteome</keyword>
<organism evidence="1 2">
    <name type="scientific">Siccirubricoccus soli</name>
    <dbReference type="NCBI Taxonomy" id="2899147"/>
    <lineage>
        <taxon>Bacteria</taxon>
        <taxon>Pseudomonadati</taxon>
        <taxon>Pseudomonadota</taxon>
        <taxon>Alphaproteobacteria</taxon>
        <taxon>Acetobacterales</taxon>
        <taxon>Roseomonadaceae</taxon>
        <taxon>Siccirubricoccus</taxon>
    </lineage>
</organism>
<dbReference type="Proteomes" id="UP001523392">
    <property type="component" value="Unassembled WGS sequence"/>
</dbReference>
<name>A0ABT1DD78_9PROT</name>
<proteinExistence type="predicted"/>
<protein>
    <recommendedName>
        <fullName evidence="3">Tetratricopeptide repeat protein</fullName>
    </recommendedName>
</protein>
<evidence type="ECO:0008006" key="3">
    <source>
        <dbReference type="Google" id="ProtNLM"/>
    </source>
</evidence>
<feature type="non-terminal residue" evidence="1">
    <location>
        <position position="657"/>
    </location>
</feature>
<gene>
    <name evidence="1" type="ORF">JYK14_27605</name>
</gene>
<dbReference type="EMBL" id="JAFIRR010000248">
    <property type="protein sequence ID" value="MCO6419898.1"/>
    <property type="molecule type" value="Genomic_DNA"/>
</dbReference>
<evidence type="ECO:0000313" key="1">
    <source>
        <dbReference type="EMBL" id="MCO6419898.1"/>
    </source>
</evidence>
<comment type="caution">
    <text evidence="1">The sequence shown here is derived from an EMBL/GenBank/DDBJ whole genome shotgun (WGS) entry which is preliminary data.</text>
</comment>
<evidence type="ECO:0000313" key="2">
    <source>
        <dbReference type="Proteomes" id="UP001523392"/>
    </source>
</evidence>
<feature type="non-terminal residue" evidence="1">
    <location>
        <position position="1"/>
    </location>
</feature>
<accession>A0ABT1DD78</accession>
<reference evidence="1 2" key="1">
    <citation type="submission" date="2021-12" db="EMBL/GenBank/DDBJ databases">
        <title>Siccirubricoccus leaddurans sp. nov., a high concentration Zn2+ tolerance bacterium.</title>
        <authorList>
            <person name="Cao Y."/>
        </authorList>
    </citation>
    <scope>NUCLEOTIDE SEQUENCE [LARGE SCALE GENOMIC DNA]</scope>
    <source>
        <strain evidence="1 2">KC 17139</strain>
    </source>
</reference>